<comment type="similarity">
    <text evidence="7">Belongs to the ATPase delta chain family.</text>
</comment>
<sequence length="185" mass="21809">MSDRKYDIAHAYSDALVDLTEDKDLRNVLENLIFIQEVVNSNPELVEYLKSEQESIDENKKFLVKIFEPANETVKKWIWIILEQKLIYYLKLILSVVIQKLEMRLGIKRGIIYTTNELSTTKLNQISKLLSHKINKEVILVNKIKPELLAGYEIVIDELKFSNNVNEWLQKFAKEIKKERLDETK</sequence>
<keyword evidence="5 7" id="KW-0472">Membrane</keyword>
<dbReference type="Gene3D" id="1.10.520.20">
    <property type="entry name" value="N-terminal domain of the delta subunit of the F1F0-ATP synthase"/>
    <property type="match status" value="1"/>
</dbReference>
<keyword evidence="4 7" id="KW-0406">Ion transport</keyword>
<evidence type="ECO:0000256" key="4">
    <source>
        <dbReference type="ARBA" id="ARBA00023065"/>
    </source>
</evidence>
<dbReference type="HAMAP" id="MF_01416">
    <property type="entry name" value="ATP_synth_delta_bact"/>
    <property type="match status" value="1"/>
</dbReference>
<dbReference type="SUPFAM" id="SSF47928">
    <property type="entry name" value="N-terminal domain of the delta subunit of the F1F0-ATP synthase"/>
    <property type="match status" value="1"/>
</dbReference>
<keyword evidence="9" id="KW-1185">Reference proteome</keyword>
<dbReference type="Proteomes" id="UP000295518">
    <property type="component" value="Unassembled WGS sequence"/>
</dbReference>
<evidence type="ECO:0000256" key="6">
    <source>
        <dbReference type="ARBA" id="ARBA00023310"/>
    </source>
</evidence>
<keyword evidence="2 7" id="KW-0813">Transport</keyword>
<keyword evidence="7" id="KW-0139">CF(1)</keyword>
<organism evidence="8 9">
    <name type="scientific">Mycoplasma testudineum</name>
    <dbReference type="NCBI Taxonomy" id="244584"/>
    <lineage>
        <taxon>Bacteria</taxon>
        <taxon>Bacillati</taxon>
        <taxon>Mycoplasmatota</taxon>
        <taxon>Mollicutes</taxon>
        <taxon>Mycoplasmataceae</taxon>
        <taxon>Mycoplasma</taxon>
    </lineage>
</organism>
<name>A0A4R6IGW6_9MOLU</name>
<evidence type="ECO:0000256" key="2">
    <source>
        <dbReference type="ARBA" id="ARBA00022448"/>
    </source>
</evidence>
<comment type="function">
    <text evidence="7">F(1)F(0) ATP synthase produces ATP from ADP in the presence of a proton or sodium gradient. F-type ATPases consist of two structural domains, F(1) containing the extramembraneous catalytic core and F(0) containing the membrane proton channel, linked together by a central stalk and a peripheral stalk. During catalysis, ATP synthesis in the catalytic domain of F(1) is coupled via a rotary mechanism of the central stalk subunits to proton translocation.</text>
</comment>
<evidence type="ECO:0000256" key="7">
    <source>
        <dbReference type="HAMAP-Rule" id="MF_01416"/>
    </source>
</evidence>
<dbReference type="Pfam" id="PF00213">
    <property type="entry name" value="OSCP"/>
    <property type="match status" value="1"/>
</dbReference>
<evidence type="ECO:0000313" key="8">
    <source>
        <dbReference type="EMBL" id="TDO21116.1"/>
    </source>
</evidence>
<keyword evidence="3 7" id="KW-0375">Hydrogen ion transport</keyword>
<dbReference type="InterPro" id="IPR000711">
    <property type="entry name" value="ATPase_OSCP/dsu"/>
</dbReference>
<keyword evidence="6 7" id="KW-0066">ATP synthesis</keyword>
<evidence type="ECO:0000256" key="1">
    <source>
        <dbReference type="ARBA" id="ARBA00004370"/>
    </source>
</evidence>
<dbReference type="GO" id="GO:0005886">
    <property type="term" value="C:plasma membrane"/>
    <property type="evidence" value="ECO:0007669"/>
    <property type="project" value="UniProtKB-SubCell"/>
</dbReference>
<comment type="subcellular location">
    <subcellularLocation>
        <location evidence="7">Cell membrane</location>
        <topology evidence="7">Peripheral membrane protein</topology>
    </subcellularLocation>
    <subcellularLocation>
        <location evidence="1">Membrane</location>
    </subcellularLocation>
</comment>
<dbReference type="OrthoDB" id="9802471at2"/>
<comment type="caution">
    <text evidence="8">The sequence shown here is derived from an EMBL/GenBank/DDBJ whole genome shotgun (WGS) entry which is preliminary data.</text>
</comment>
<proteinExistence type="inferred from homology"/>
<gene>
    <name evidence="7" type="primary">atpH</name>
    <name evidence="8" type="ORF">EI74_0136</name>
</gene>
<dbReference type="GO" id="GO:0045259">
    <property type="term" value="C:proton-transporting ATP synthase complex"/>
    <property type="evidence" value="ECO:0007669"/>
    <property type="project" value="UniProtKB-KW"/>
</dbReference>
<dbReference type="GO" id="GO:0046933">
    <property type="term" value="F:proton-transporting ATP synthase activity, rotational mechanism"/>
    <property type="evidence" value="ECO:0007669"/>
    <property type="project" value="UniProtKB-UniRule"/>
</dbReference>
<evidence type="ECO:0000313" key="9">
    <source>
        <dbReference type="Proteomes" id="UP000295518"/>
    </source>
</evidence>
<protein>
    <recommendedName>
        <fullName evidence="7">ATP synthase subunit delta</fullName>
    </recommendedName>
    <alternativeName>
        <fullName evidence="7">ATP synthase F(1) sector subunit delta</fullName>
    </alternativeName>
    <alternativeName>
        <fullName evidence="7">F-type ATPase subunit delta</fullName>
        <shortName evidence="7">F-ATPase subunit delta</shortName>
    </alternativeName>
</protein>
<dbReference type="EMBL" id="SNWN01000009">
    <property type="protein sequence ID" value="TDO21116.1"/>
    <property type="molecule type" value="Genomic_DNA"/>
</dbReference>
<reference evidence="8 9" key="1">
    <citation type="submission" date="2019-03" db="EMBL/GenBank/DDBJ databases">
        <title>Genomic Encyclopedia of Archaeal and Bacterial Type Strains, Phase II (KMG-II): from individual species to whole genera.</title>
        <authorList>
            <person name="Goeker M."/>
        </authorList>
    </citation>
    <scope>NUCLEOTIDE SEQUENCE [LARGE SCALE GENOMIC DNA]</scope>
    <source>
        <strain evidence="8 9">ATCC 700618</strain>
    </source>
</reference>
<dbReference type="InterPro" id="IPR026015">
    <property type="entry name" value="ATP_synth_OSCP/delta_N_sf"/>
</dbReference>
<accession>A0A4R6IGW6</accession>
<evidence type="ECO:0000256" key="3">
    <source>
        <dbReference type="ARBA" id="ARBA00022781"/>
    </source>
</evidence>
<dbReference type="RefSeq" id="WP_094254371.1">
    <property type="nucleotide sequence ID" value="NZ_NNCE01000001.1"/>
</dbReference>
<comment type="function">
    <text evidence="7">This protein is part of the stalk that links CF(0) to CF(1). It either transmits conformational changes from CF(0) to CF(1) or is implicated in proton conduction.</text>
</comment>
<dbReference type="AlphaFoldDB" id="A0A4R6IGW6"/>
<keyword evidence="7" id="KW-1003">Cell membrane</keyword>
<evidence type="ECO:0000256" key="5">
    <source>
        <dbReference type="ARBA" id="ARBA00023136"/>
    </source>
</evidence>